<dbReference type="InterPro" id="IPR001189">
    <property type="entry name" value="Mn/Fe_SOD"/>
</dbReference>
<evidence type="ECO:0000256" key="4">
    <source>
        <dbReference type="ARBA" id="ARBA00023002"/>
    </source>
</evidence>
<dbReference type="InterPro" id="IPR019833">
    <property type="entry name" value="Mn/Fe_SOD_BS"/>
</dbReference>
<evidence type="ECO:0000256" key="5">
    <source>
        <dbReference type="PIRSR" id="PIRSR000349-1"/>
    </source>
</evidence>
<dbReference type="Pfam" id="PF02777">
    <property type="entry name" value="Sod_Fe_C"/>
    <property type="match status" value="1"/>
</dbReference>
<feature type="binding site" evidence="5">
    <location>
        <position position="164"/>
    </location>
    <ligand>
        <name>Mn(2+)</name>
        <dbReference type="ChEBI" id="CHEBI:29035"/>
    </ligand>
</feature>
<dbReference type="SUPFAM" id="SSF54719">
    <property type="entry name" value="Fe,Mn superoxide dismutase (SOD), C-terminal domain"/>
    <property type="match status" value="1"/>
</dbReference>
<dbReference type="RefSeq" id="WP_269579470.1">
    <property type="nucleotide sequence ID" value="NZ_CP114588.1"/>
</dbReference>
<evidence type="ECO:0000313" key="10">
    <source>
        <dbReference type="Proteomes" id="UP001164748"/>
    </source>
</evidence>
<accession>A0AA47KLM1</accession>
<dbReference type="InterPro" id="IPR019831">
    <property type="entry name" value="Mn/Fe_SOD_N"/>
</dbReference>
<feature type="domain" description="Manganese/iron superoxide dismutase N-terminal" evidence="7">
    <location>
        <begin position="2"/>
        <end position="84"/>
    </location>
</feature>
<evidence type="ECO:0000313" key="9">
    <source>
        <dbReference type="EMBL" id="WBA09245.1"/>
    </source>
</evidence>
<dbReference type="PANTHER" id="PTHR43595">
    <property type="entry name" value="37S RIBOSOMAL PROTEIN S26, MITOCHONDRIAL"/>
    <property type="match status" value="1"/>
</dbReference>
<dbReference type="EMBL" id="CP114588">
    <property type="protein sequence ID" value="WBA09245.1"/>
    <property type="molecule type" value="Genomic_DNA"/>
</dbReference>
<evidence type="ECO:0000259" key="8">
    <source>
        <dbReference type="Pfam" id="PF02777"/>
    </source>
</evidence>
<reference evidence="9" key="1">
    <citation type="submission" date="2022-09" db="EMBL/GenBank/DDBJ databases">
        <authorList>
            <person name="Li Z.-J."/>
        </authorList>
    </citation>
    <scope>NUCLEOTIDE SEQUENCE</scope>
    <source>
        <strain evidence="9">TGB11</strain>
    </source>
</reference>
<organism evidence="9 10">
    <name type="scientific">Salinivibrio kushneri</name>
    <dbReference type="NCBI Taxonomy" id="1908198"/>
    <lineage>
        <taxon>Bacteria</taxon>
        <taxon>Pseudomonadati</taxon>
        <taxon>Pseudomonadota</taxon>
        <taxon>Gammaproteobacteria</taxon>
        <taxon>Vibrionales</taxon>
        <taxon>Vibrionaceae</taxon>
        <taxon>Salinivibrio</taxon>
    </lineage>
</organism>
<keyword evidence="3 5" id="KW-0479">Metal-binding</keyword>
<dbReference type="EC" id="1.15.1.1" evidence="2 6"/>
<dbReference type="GO" id="GO:0046914">
    <property type="term" value="F:transition metal ion binding"/>
    <property type="evidence" value="ECO:0007669"/>
    <property type="project" value="UniProtKB-ARBA"/>
</dbReference>
<dbReference type="GO" id="GO:0004784">
    <property type="term" value="F:superoxide dismutase activity"/>
    <property type="evidence" value="ECO:0007669"/>
    <property type="project" value="UniProtKB-EC"/>
</dbReference>
<dbReference type="AlphaFoldDB" id="A0AA47KLM1"/>
<gene>
    <name evidence="9" type="ORF">N8M53_03220</name>
</gene>
<dbReference type="SUPFAM" id="SSF46609">
    <property type="entry name" value="Fe,Mn superoxide dismutase (SOD), N-terminal domain"/>
    <property type="match status" value="1"/>
</dbReference>
<dbReference type="InterPro" id="IPR036324">
    <property type="entry name" value="Mn/Fe_SOD_N_sf"/>
</dbReference>
<dbReference type="Pfam" id="PF00081">
    <property type="entry name" value="Sod_Fe_N"/>
    <property type="match status" value="1"/>
</dbReference>
<feature type="binding site" evidence="5">
    <location>
        <position position="168"/>
    </location>
    <ligand>
        <name>Mn(2+)</name>
        <dbReference type="ChEBI" id="CHEBI:29035"/>
    </ligand>
</feature>
<dbReference type="PANTHER" id="PTHR43595:SF2">
    <property type="entry name" value="SMALL RIBOSOMAL SUBUNIT PROTEIN MS42"/>
    <property type="match status" value="1"/>
</dbReference>
<sequence length="206" mass="23303">MTYSFPDLPYAYDALEPHIDEATMRIHHQRHHKTYFDKFVAAIEETARNGESLEALFAEVSTLPAGIRNNGGGYYNHLVYWQSMTPNPKSAPEGPLYDAIVATYGSLDAFKEAFSQAAIGQFGSGFAWLVVKEDGQLAITSTPNQDNPLMDIAEVKGEPLLGCDVWEHAYYLNYQNKRPDYVNAWWQVVNWDFAEKAYHKALETIS</sequence>
<proteinExistence type="inferred from homology"/>
<comment type="similarity">
    <text evidence="1 6">Belongs to the iron/manganese superoxide dismutase family.</text>
</comment>
<dbReference type="FunFam" id="3.55.40.20:FF:000001">
    <property type="entry name" value="Superoxide dismutase"/>
    <property type="match status" value="1"/>
</dbReference>
<dbReference type="PRINTS" id="PR01703">
    <property type="entry name" value="MNSODISMTASE"/>
</dbReference>
<dbReference type="InterPro" id="IPR036314">
    <property type="entry name" value="SOD_C_sf"/>
</dbReference>
<evidence type="ECO:0000259" key="7">
    <source>
        <dbReference type="Pfam" id="PF00081"/>
    </source>
</evidence>
<dbReference type="GO" id="GO:0005737">
    <property type="term" value="C:cytoplasm"/>
    <property type="evidence" value="ECO:0007669"/>
    <property type="project" value="TreeGrafter"/>
</dbReference>
<dbReference type="Gene3D" id="1.10.287.990">
    <property type="entry name" value="Fe,Mn superoxide dismutase (SOD) domain"/>
    <property type="match status" value="1"/>
</dbReference>
<dbReference type="Gene3D" id="3.55.40.20">
    <property type="entry name" value="Iron/manganese superoxide dismutase, C-terminal domain"/>
    <property type="match status" value="1"/>
</dbReference>
<feature type="binding site" evidence="5">
    <location>
        <position position="77"/>
    </location>
    <ligand>
        <name>Mn(2+)</name>
        <dbReference type="ChEBI" id="CHEBI:29035"/>
    </ligand>
</feature>
<comment type="catalytic activity">
    <reaction evidence="6">
        <text>2 superoxide + 2 H(+) = H2O2 + O2</text>
        <dbReference type="Rhea" id="RHEA:20696"/>
        <dbReference type="ChEBI" id="CHEBI:15378"/>
        <dbReference type="ChEBI" id="CHEBI:15379"/>
        <dbReference type="ChEBI" id="CHEBI:16240"/>
        <dbReference type="ChEBI" id="CHEBI:18421"/>
        <dbReference type="EC" id="1.15.1.1"/>
    </reaction>
</comment>
<name>A0AA47KLM1_9GAMM</name>
<feature type="binding site" evidence="5">
    <location>
        <position position="27"/>
    </location>
    <ligand>
        <name>Mn(2+)</name>
        <dbReference type="ChEBI" id="CHEBI:29035"/>
    </ligand>
</feature>
<keyword evidence="4 6" id="KW-0560">Oxidoreductase</keyword>
<evidence type="ECO:0000256" key="6">
    <source>
        <dbReference type="RuleBase" id="RU000414"/>
    </source>
</evidence>
<evidence type="ECO:0000256" key="2">
    <source>
        <dbReference type="ARBA" id="ARBA00012682"/>
    </source>
</evidence>
<dbReference type="Proteomes" id="UP001164748">
    <property type="component" value="Chromosome"/>
</dbReference>
<dbReference type="InterPro" id="IPR019832">
    <property type="entry name" value="Mn/Fe_SOD_C"/>
</dbReference>
<dbReference type="PROSITE" id="PS00088">
    <property type="entry name" value="SOD_MN"/>
    <property type="match status" value="1"/>
</dbReference>
<protein>
    <recommendedName>
        <fullName evidence="2 6">Superoxide dismutase</fullName>
        <ecNumber evidence="2 6">1.15.1.1</ecNumber>
    </recommendedName>
</protein>
<evidence type="ECO:0000256" key="3">
    <source>
        <dbReference type="ARBA" id="ARBA00022723"/>
    </source>
</evidence>
<dbReference type="PIRSF" id="PIRSF000349">
    <property type="entry name" value="SODismutase"/>
    <property type="match status" value="1"/>
</dbReference>
<comment type="function">
    <text evidence="6">Destroys radicals which are normally produced within the cells and which are toxic to biological systems.</text>
</comment>
<feature type="domain" description="Manganese/iron superoxide dismutase C-terminal" evidence="8">
    <location>
        <begin position="92"/>
        <end position="196"/>
    </location>
</feature>
<evidence type="ECO:0000256" key="1">
    <source>
        <dbReference type="ARBA" id="ARBA00008714"/>
    </source>
</evidence>